<dbReference type="AlphaFoldDB" id="A0AAU8FPA0"/>
<evidence type="ECO:0000256" key="1">
    <source>
        <dbReference type="SAM" id="SignalP"/>
    </source>
</evidence>
<keyword evidence="1" id="KW-0732">Signal</keyword>
<organism evidence="2">
    <name type="scientific">Dyadobacter sp. 676</name>
    <dbReference type="NCBI Taxonomy" id="3088362"/>
    <lineage>
        <taxon>Bacteria</taxon>
        <taxon>Pseudomonadati</taxon>
        <taxon>Bacteroidota</taxon>
        <taxon>Cytophagia</taxon>
        <taxon>Cytophagales</taxon>
        <taxon>Spirosomataceae</taxon>
        <taxon>Dyadobacter</taxon>
    </lineage>
</organism>
<sequence>MKKFFLHTLVSFLVLVNGALAVDFPKTYTSYSCVNCTPAGYTIVTGGPVALSNMNGLGGSPTRPWLDGFLPPPSSTKAIDQNGNNIFLSLRYGNVQKDKLKANVGGFEIGNKYTLHYYVMTARVDLTTGNSDYAASATIEVQTTNFVSIASKTTTFSQGVNVSKWVEETLTFVAPATDLVFYLSGMSNPQQTAFVNFDIHPKSFDCVVPGGQVELFHGGSQSTPFACGTTNLYDLIKSTTPAGAVPVWGINPSSSYPQLTEQEAKTAGPKAAGQYYYAFYKTPGGCYNTDISTAKASFIATPTQVALTSNQKSIDCINQSGVDLNAQLSPTTYKVHWFTNDKHQGIPFDNPPSAPVNSYYAFYFDSKNNCYSVDKAASSALFSVYGSTMCCNDPSDPSNQVPLLNTDVKIVAPAQTYDLTKLIPSNISIPPNAIIEWYTTSDHSSAPISDPQHVSAGKYYAFVHDLSNGCFNVPLSKSSVNVSKACNAGSTPVALKTVNNLYCQEGEPPINLNDFVASVPPAGLSVVWYTNNQHSGNPVTTGQVGEVPYFAFFYDNANQCFSPPSSSLYFTTMQVTLNCPYEDGCQYSTSCPSGGVNLNALHSGPIPSGWEVRWFNNRFHTGQQIANPDNLTEEGDYYAFYYSPTKQCYNKTGFQQDGTEDLSNKKITIVNQPCGTQLDLRVVLQGARLSGTGDDIMRNDLQLYGNSGLLPTVSPYGDLETCPDINNSLKMSNVADWVKVEIRDATTPSTLLESRSLILLSSGFVADLDGSLPPVFTSQSKPVRIVVKHRNHLPVMSNPIQDFSTGTVSYDFTTALSQASNAFGDSPQMVQKNGTWCMPSADLNATQDFVIDGKDGTFFNTQFRTDVFDSYDRADLNMDGIVDGVDGTLFNINFYLDIFSTLINY</sequence>
<name>A0AAU8FPA0_9BACT</name>
<proteinExistence type="predicted"/>
<evidence type="ECO:0000313" key="2">
    <source>
        <dbReference type="EMBL" id="XCH25379.1"/>
    </source>
</evidence>
<reference evidence="2" key="1">
    <citation type="submission" date="2024-06" db="EMBL/GenBank/DDBJ databases">
        <title>Sequencing and assembly of the genome of Dyadobacter sp. strain 676, a symbiont of Cyamopsis tetragonoloba.</title>
        <authorList>
            <person name="Guro P."/>
            <person name="Sazanova A."/>
            <person name="Kuznetsova I."/>
            <person name="Belimov A."/>
            <person name="Safronova V."/>
        </authorList>
    </citation>
    <scope>NUCLEOTIDE SEQUENCE</scope>
    <source>
        <strain evidence="2">676</strain>
    </source>
</reference>
<feature type="signal peptide" evidence="1">
    <location>
        <begin position="1"/>
        <end position="21"/>
    </location>
</feature>
<protein>
    <recommendedName>
        <fullName evidence="3">Ig-like domain-containing protein</fullName>
    </recommendedName>
</protein>
<accession>A0AAU8FPA0</accession>
<feature type="chain" id="PRO_5043638963" description="Ig-like domain-containing protein" evidence="1">
    <location>
        <begin position="22"/>
        <end position="905"/>
    </location>
</feature>
<dbReference type="RefSeq" id="WP_353720680.1">
    <property type="nucleotide sequence ID" value="NZ_CP159289.1"/>
</dbReference>
<gene>
    <name evidence="2" type="ORF">ABV298_02815</name>
</gene>
<evidence type="ECO:0008006" key="3">
    <source>
        <dbReference type="Google" id="ProtNLM"/>
    </source>
</evidence>
<dbReference type="EMBL" id="CP159289">
    <property type="protein sequence ID" value="XCH25379.1"/>
    <property type="molecule type" value="Genomic_DNA"/>
</dbReference>